<dbReference type="InterPro" id="IPR027417">
    <property type="entry name" value="P-loop_NTPase"/>
</dbReference>
<comment type="caution">
    <text evidence="2">The sequence shown here is derived from an EMBL/GenBank/DDBJ whole genome shotgun (WGS) entry which is preliminary data.</text>
</comment>
<name>A0A4U3L1B5_9BACT</name>
<dbReference type="AlphaFoldDB" id="A0A4U3L1B5"/>
<sequence length="47" mass="5260">MALIERDVFMESLQKHFENVAEGEGHCIFLYGEAGIGKTALVKAFCR</sequence>
<dbReference type="Pfam" id="PF13191">
    <property type="entry name" value="AAA_16"/>
    <property type="match status" value="1"/>
</dbReference>
<organism evidence="2 3">
    <name type="scientific">Ilyomonas limi</name>
    <dbReference type="NCBI Taxonomy" id="2575867"/>
    <lineage>
        <taxon>Bacteria</taxon>
        <taxon>Pseudomonadati</taxon>
        <taxon>Bacteroidota</taxon>
        <taxon>Chitinophagia</taxon>
        <taxon>Chitinophagales</taxon>
        <taxon>Chitinophagaceae</taxon>
        <taxon>Ilyomonas</taxon>
    </lineage>
</organism>
<proteinExistence type="predicted"/>
<dbReference type="OrthoDB" id="9800307at2"/>
<evidence type="ECO:0000313" key="3">
    <source>
        <dbReference type="Proteomes" id="UP000305848"/>
    </source>
</evidence>
<keyword evidence="3" id="KW-1185">Reference proteome</keyword>
<dbReference type="RefSeq" id="WP_137262112.1">
    <property type="nucleotide sequence ID" value="NZ_SZQL01000009.1"/>
</dbReference>
<keyword evidence="2" id="KW-0067">ATP-binding</keyword>
<feature type="domain" description="Orc1-like AAA ATPase" evidence="1">
    <location>
        <begin position="3"/>
        <end position="46"/>
    </location>
</feature>
<dbReference type="InterPro" id="IPR041664">
    <property type="entry name" value="AAA_16"/>
</dbReference>
<dbReference type="SUPFAM" id="SSF52540">
    <property type="entry name" value="P-loop containing nucleoside triphosphate hydrolases"/>
    <property type="match status" value="1"/>
</dbReference>
<accession>A0A4U3L1B5</accession>
<reference evidence="2 3" key="1">
    <citation type="submission" date="2019-05" db="EMBL/GenBank/DDBJ databases">
        <title>Panacibacter sp. strain 17mud1-8 Genome sequencing and assembly.</title>
        <authorList>
            <person name="Chhetri G."/>
        </authorList>
    </citation>
    <scope>NUCLEOTIDE SEQUENCE [LARGE SCALE GENOMIC DNA]</scope>
    <source>
        <strain evidence="2 3">17mud1-8</strain>
    </source>
</reference>
<dbReference type="Proteomes" id="UP000305848">
    <property type="component" value="Unassembled WGS sequence"/>
</dbReference>
<keyword evidence="2" id="KW-0547">Nucleotide-binding</keyword>
<dbReference type="Gene3D" id="3.40.50.300">
    <property type="entry name" value="P-loop containing nucleotide triphosphate hydrolases"/>
    <property type="match status" value="1"/>
</dbReference>
<dbReference type="GO" id="GO:0005524">
    <property type="term" value="F:ATP binding"/>
    <property type="evidence" value="ECO:0007669"/>
    <property type="project" value="UniProtKB-KW"/>
</dbReference>
<gene>
    <name evidence="2" type="ORF">FC093_12390</name>
</gene>
<evidence type="ECO:0000313" key="2">
    <source>
        <dbReference type="EMBL" id="TKK68009.1"/>
    </source>
</evidence>
<evidence type="ECO:0000259" key="1">
    <source>
        <dbReference type="Pfam" id="PF13191"/>
    </source>
</evidence>
<dbReference type="EMBL" id="SZQL01000009">
    <property type="protein sequence ID" value="TKK68009.1"/>
    <property type="molecule type" value="Genomic_DNA"/>
</dbReference>
<protein>
    <submittedName>
        <fullName evidence="2">ATP-binding protein</fullName>
    </submittedName>
</protein>